<organism evidence="1 2">
    <name type="scientific">Pendulispora brunnea</name>
    <dbReference type="NCBI Taxonomy" id="2905690"/>
    <lineage>
        <taxon>Bacteria</taxon>
        <taxon>Pseudomonadati</taxon>
        <taxon>Myxococcota</taxon>
        <taxon>Myxococcia</taxon>
        <taxon>Myxococcales</taxon>
        <taxon>Sorangiineae</taxon>
        <taxon>Pendulisporaceae</taxon>
        <taxon>Pendulispora</taxon>
    </lineage>
</organism>
<sequence>MSDEAERVCTLWTAVTGDGHSAIAKAGWRSWPPGVNLHATKRREDAVAAAMAYGQEFGVGYVVRFDLKIDPDERALDALDIDSLSRDRALATAIMEETKYRGRVEDDEIARAEAAMGRRFPAAWRAYIQSPVWFCKGWLPRGSFDGGAFVWLYTPAESADIVLVWKDLEIAPPGMVVIGGDGASEHLTLDERDPRTSVTLTNNVEVSWEDSIVQCRSIEAFIRSIQDDTFRFVFGTEKEMSSGP</sequence>
<protein>
    <submittedName>
        <fullName evidence="1">SMI1/KNR4 family protein</fullName>
    </submittedName>
</protein>
<dbReference type="RefSeq" id="WP_394849625.1">
    <property type="nucleotide sequence ID" value="NZ_CP089982.1"/>
</dbReference>
<proteinExistence type="predicted"/>
<gene>
    <name evidence="1" type="ORF">LZC95_19510</name>
</gene>
<dbReference type="EMBL" id="CP089982">
    <property type="protein sequence ID" value="WXA98995.1"/>
    <property type="molecule type" value="Genomic_DNA"/>
</dbReference>
<evidence type="ECO:0000313" key="1">
    <source>
        <dbReference type="EMBL" id="WXA98995.1"/>
    </source>
</evidence>
<dbReference type="InterPro" id="IPR037883">
    <property type="entry name" value="Knr4/Smi1-like_sf"/>
</dbReference>
<dbReference type="Proteomes" id="UP001379533">
    <property type="component" value="Chromosome"/>
</dbReference>
<dbReference type="SUPFAM" id="SSF160631">
    <property type="entry name" value="SMI1/KNR4-like"/>
    <property type="match status" value="1"/>
</dbReference>
<reference evidence="1 2" key="1">
    <citation type="submission" date="2021-12" db="EMBL/GenBank/DDBJ databases">
        <title>Discovery of the Pendulisporaceae a myxobacterial family with distinct sporulation behavior and unique specialized metabolism.</title>
        <authorList>
            <person name="Garcia R."/>
            <person name="Popoff A."/>
            <person name="Bader C.D."/>
            <person name="Loehr J."/>
            <person name="Walesch S."/>
            <person name="Walt C."/>
            <person name="Boldt J."/>
            <person name="Bunk B."/>
            <person name="Haeckl F.J.F.P.J."/>
            <person name="Gunesch A.P."/>
            <person name="Birkelbach J."/>
            <person name="Nuebel U."/>
            <person name="Pietschmann T."/>
            <person name="Bach T."/>
            <person name="Mueller R."/>
        </authorList>
    </citation>
    <scope>NUCLEOTIDE SEQUENCE [LARGE SCALE GENOMIC DNA]</scope>
    <source>
        <strain evidence="1 2">MSr12523</strain>
    </source>
</reference>
<evidence type="ECO:0000313" key="2">
    <source>
        <dbReference type="Proteomes" id="UP001379533"/>
    </source>
</evidence>
<name>A0ABZ2KN20_9BACT</name>
<keyword evidence="2" id="KW-1185">Reference proteome</keyword>
<accession>A0ABZ2KN20</accession>